<proteinExistence type="predicted"/>
<gene>
    <name evidence="1" type="ORF">DB30_07677</name>
</gene>
<dbReference type="Proteomes" id="UP000031599">
    <property type="component" value="Unassembled WGS sequence"/>
</dbReference>
<evidence type="ECO:0000313" key="1">
    <source>
        <dbReference type="EMBL" id="KIG18662.1"/>
    </source>
</evidence>
<sequence>MMLAMNRAGDDAHYGSLVGIGADGAQRWESTVIEEAYAHRVLAKHPEGEIRTIGDPIDPDVDDNNWLRSCLVAL</sequence>
<accession>A0A0C2DG52</accession>
<evidence type="ECO:0000313" key="2">
    <source>
        <dbReference type="Proteomes" id="UP000031599"/>
    </source>
</evidence>
<name>A0A0C2DG52_9BACT</name>
<protein>
    <submittedName>
        <fullName evidence="1">Uncharacterized protein</fullName>
    </submittedName>
</protein>
<comment type="caution">
    <text evidence="1">The sequence shown here is derived from an EMBL/GenBank/DDBJ whole genome shotgun (WGS) entry which is preliminary data.</text>
</comment>
<dbReference type="EMBL" id="JMCC02000009">
    <property type="protein sequence ID" value="KIG18662.1"/>
    <property type="molecule type" value="Genomic_DNA"/>
</dbReference>
<reference evidence="1 2" key="1">
    <citation type="submission" date="2014-12" db="EMBL/GenBank/DDBJ databases">
        <title>Genome assembly of Enhygromyxa salina DSM 15201.</title>
        <authorList>
            <person name="Sharma G."/>
            <person name="Subramanian S."/>
        </authorList>
    </citation>
    <scope>NUCLEOTIDE SEQUENCE [LARGE SCALE GENOMIC DNA]</scope>
    <source>
        <strain evidence="1 2">DSM 15201</strain>
    </source>
</reference>
<dbReference type="AlphaFoldDB" id="A0A0C2DG52"/>
<organism evidence="1 2">
    <name type="scientific">Enhygromyxa salina</name>
    <dbReference type="NCBI Taxonomy" id="215803"/>
    <lineage>
        <taxon>Bacteria</taxon>
        <taxon>Pseudomonadati</taxon>
        <taxon>Myxococcota</taxon>
        <taxon>Polyangia</taxon>
        <taxon>Nannocystales</taxon>
        <taxon>Nannocystaceae</taxon>
        <taxon>Enhygromyxa</taxon>
    </lineage>
</organism>